<sequence>MSCSGNCSSCGSDCQKQPLRHPNITGAILGQFMMEMAMRSRKNAAGEITEEQMDEMDRKTMNWLGATFSGQNAQFDVDAEWYPKGVAGNLRLKLGNELAQAAGGKLPEDNATLIFSAMAVFMAEVYDTLAQVTKKGIEPIGEVPAPEMLALLKRWTEMLVGYELKWRDPSEEETKQDKPAA</sequence>
<gene>
    <name evidence="1" type="ORF">H5985_02840</name>
</gene>
<keyword evidence="2" id="KW-1185">Reference proteome</keyword>
<protein>
    <recommendedName>
        <fullName evidence="3">DUF1844 domain-containing protein</fullName>
    </recommendedName>
</protein>
<proteinExistence type="predicted"/>
<evidence type="ECO:0000313" key="1">
    <source>
        <dbReference type="EMBL" id="MBM6928207.1"/>
    </source>
</evidence>
<dbReference type="EMBL" id="JACJKX010000003">
    <property type="protein sequence ID" value="MBM6928207.1"/>
    <property type="molecule type" value="Genomic_DNA"/>
</dbReference>
<accession>A0ABS2GU10</accession>
<organism evidence="1 2">
    <name type="scientific">Parasutterella secunda</name>
    <dbReference type="NCBI Taxonomy" id="626947"/>
    <lineage>
        <taxon>Bacteria</taxon>
        <taxon>Pseudomonadati</taxon>
        <taxon>Pseudomonadota</taxon>
        <taxon>Betaproteobacteria</taxon>
        <taxon>Burkholderiales</taxon>
        <taxon>Sutterellaceae</taxon>
        <taxon>Parasutterella</taxon>
    </lineage>
</organism>
<evidence type="ECO:0008006" key="3">
    <source>
        <dbReference type="Google" id="ProtNLM"/>
    </source>
</evidence>
<dbReference type="Proteomes" id="UP000777002">
    <property type="component" value="Unassembled WGS sequence"/>
</dbReference>
<dbReference type="RefSeq" id="WP_205049808.1">
    <property type="nucleotide sequence ID" value="NZ_JACJKX010000003.1"/>
</dbReference>
<name>A0ABS2GU10_9BURK</name>
<reference evidence="1 2" key="1">
    <citation type="journal article" date="2021" name="Sci. Rep.">
        <title>The distribution of antibiotic resistance genes in chicken gut microbiota commensals.</title>
        <authorList>
            <person name="Juricova H."/>
            <person name="Matiasovicova J."/>
            <person name="Kubasova T."/>
            <person name="Cejkova D."/>
            <person name="Rychlik I."/>
        </authorList>
    </citation>
    <scope>NUCLEOTIDE SEQUENCE [LARGE SCALE GENOMIC DNA]</scope>
    <source>
        <strain evidence="1 2">An562</strain>
    </source>
</reference>
<comment type="caution">
    <text evidence="1">The sequence shown here is derived from an EMBL/GenBank/DDBJ whole genome shotgun (WGS) entry which is preliminary data.</text>
</comment>
<evidence type="ECO:0000313" key="2">
    <source>
        <dbReference type="Proteomes" id="UP000777002"/>
    </source>
</evidence>